<gene>
    <name evidence="2" type="ORF">GKZ28_08250</name>
</gene>
<dbReference type="RefSeq" id="WP_160358780.1">
    <property type="nucleotide sequence ID" value="NZ_WSRQ01000010.1"/>
</dbReference>
<organism evidence="2 3">
    <name type="scientific">Clostridium chromiireducens</name>
    <dbReference type="NCBI Taxonomy" id="225345"/>
    <lineage>
        <taxon>Bacteria</taxon>
        <taxon>Bacillati</taxon>
        <taxon>Bacillota</taxon>
        <taxon>Clostridia</taxon>
        <taxon>Eubacteriales</taxon>
        <taxon>Clostridiaceae</taxon>
        <taxon>Clostridium</taxon>
    </lineage>
</organism>
<dbReference type="EMBL" id="WSRQ01000010">
    <property type="protein sequence ID" value="MVX63685.1"/>
    <property type="molecule type" value="Genomic_DNA"/>
</dbReference>
<dbReference type="InterPro" id="IPR028096">
    <property type="entry name" value="EfeO_Cupredoxin"/>
</dbReference>
<evidence type="ECO:0000259" key="1">
    <source>
        <dbReference type="Pfam" id="PF13473"/>
    </source>
</evidence>
<evidence type="ECO:0000313" key="2">
    <source>
        <dbReference type="EMBL" id="MVX63685.1"/>
    </source>
</evidence>
<reference evidence="2" key="1">
    <citation type="submission" date="2019-12" db="EMBL/GenBank/DDBJ databases">
        <title>Microbes associate with the intestines of laboratory mice.</title>
        <authorList>
            <person name="Navarre W."/>
            <person name="Wong E."/>
        </authorList>
    </citation>
    <scope>NUCLEOTIDE SEQUENCE</scope>
    <source>
        <strain evidence="2">NM79_F5</strain>
    </source>
</reference>
<dbReference type="AlphaFoldDB" id="A0A964W1Z5"/>
<dbReference type="InterPro" id="IPR008972">
    <property type="entry name" value="Cupredoxin"/>
</dbReference>
<sequence length="151" mass="16807">MAIRRKIIKHNTKRKYIGLFFIAVAVLLIRALISGFDMSAKLKQSLVGNEVNASQVNMPKATIENGVQVIRITADNNGYTPNAIYVEKDIPIRLVIEGDQLNSCNDGVVVKSFDIEKDLTSGENVIEFIPKGEHIDFSCWMGMIKGKIKVI</sequence>
<evidence type="ECO:0000313" key="3">
    <source>
        <dbReference type="Proteomes" id="UP000656077"/>
    </source>
</evidence>
<feature type="domain" description="EfeO-type cupredoxin-like" evidence="1">
    <location>
        <begin position="62"/>
        <end position="148"/>
    </location>
</feature>
<dbReference type="Proteomes" id="UP000656077">
    <property type="component" value="Unassembled WGS sequence"/>
</dbReference>
<comment type="caution">
    <text evidence="2">The sequence shown here is derived from an EMBL/GenBank/DDBJ whole genome shotgun (WGS) entry which is preliminary data.</text>
</comment>
<proteinExistence type="predicted"/>
<name>A0A964W1Z5_9CLOT</name>
<dbReference type="Gene3D" id="2.60.40.420">
    <property type="entry name" value="Cupredoxins - blue copper proteins"/>
    <property type="match status" value="1"/>
</dbReference>
<dbReference type="Pfam" id="PF13473">
    <property type="entry name" value="Cupredoxin_1"/>
    <property type="match status" value="1"/>
</dbReference>
<accession>A0A964W1Z5</accession>
<protein>
    <recommendedName>
        <fullName evidence="1">EfeO-type cupredoxin-like domain-containing protein</fullName>
    </recommendedName>
</protein>